<evidence type="ECO:0000313" key="2">
    <source>
        <dbReference type="EMBL" id="MFC6883391.1"/>
    </source>
</evidence>
<comment type="caution">
    <text evidence="2">The sequence shown here is derived from an EMBL/GenBank/DDBJ whole genome shotgun (WGS) entry which is preliminary data.</text>
</comment>
<protein>
    <submittedName>
        <fullName evidence="2">Uncharacterized protein</fullName>
    </submittedName>
</protein>
<name>A0ABW2CR01_9ACTN</name>
<evidence type="ECO:0000313" key="3">
    <source>
        <dbReference type="Proteomes" id="UP001596380"/>
    </source>
</evidence>
<dbReference type="RefSeq" id="WP_378050210.1">
    <property type="nucleotide sequence ID" value="NZ_JBHSXE010000002.1"/>
</dbReference>
<evidence type="ECO:0000256" key="1">
    <source>
        <dbReference type="SAM" id="MobiDB-lite"/>
    </source>
</evidence>
<proteinExistence type="predicted"/>
<accession>A0ABW2CR01</accession>
<sequence>MARVGDLFPLNPIGNVLSRTDTPASEARPWGLRFLTVPQPRAGKHEGGTNETTGDPDGSNPGEEKGGD</sequence>
<organism evidence="2 3">
    <name type="scientific">Actinomadura yumaensis</name>
    <dbReference type="NCBI Taxonomy" id="111807"/>
    <lineage>
        <taxon>Bacteria</taxon>
        <taxon>Bacillati</taxon>
        <taxon>Actinomycetota</taxon>
        <taxon>Actinomycetes</taxon>
        <taxon>Streptosporangiales</taxon>
        <taxon>Thermomonosporaceae</taxon>
        <taxon>Actinomadura</taxon>
    </lineage>
</organism>
<gene>
    <name evidence="2" type="ORF">ACFQKB_26780</name>
</gene>
<dbReference type="EMBL" id="JBHSXS010000019">
    <property type="protein sequence ID" value="MFC6883391.1"/>
    <property type="molecule type" value="Genomic_DNA"/>
</dbReference>
<feature type="region of interest" description="Disordered" evidence="1">
    <location>
        <begin position="1"/>
        <end position="68"/>
    </location>
</feature>
<reference evidence="3" key="1">
    <citation type="journal article" date="2019" name="Int. J. Syst. Evol. Microbiol.">
        <title>The Global Catalogue of Microorganisms (GCM) 10K type strain sequencing project: providing services to taxonomists for standard genome sequencing and annotation.</title>
        <authorList>
            <consortium name="The Broad Institute Genomics Platform"/>
            <consortium name="The Broad Institute Genome Sequencing Center for Infectious Disease"/>
            <person name="Wu L."/>
            <person name="Ma J."/>
        </authorList>
    </citation>
    <scope>NUCLEOTIDE SEQUENCE [LARGE SCALE GENOMIC DNA]</scope>
    <source>
        <strain evidence="3">JCM 3369</strain>
    </source>
</reference>
<keyword evidence="3" id="KW-1185">Reference proteome</keyword>
<dbReference type="Proteomes" id="UP001596380">
    <property type="component" value="Unassembled WGS sequence"/>
</dbReference>